<dbReference type="InterPro" id="IPR036412">
    <property type="entry name" value="HAD-like_sf"/>
</dbReference>
<dbReference type="NCBIfam" id="TIGR01488">
    <property type="entry name" value="HAD-SF-IB"/>
    <property type="match status" value="1"/>
</dbReference>
<dbReference type="EMBL" id="CADDTS010000023">
    <property type="protein sequence ID" value="CAB1213288.1"/>
    <property type="molecule type" value="Genomic_DNA"/>
</dbReference>
<gene>
    <name evidence="1" type="ORF">SFB21_1321</name>
</gene>
<dbReference type="CDD" id="cd02612">
    <property type="entry name" value="HAD_PGPPase"/>
    <property type="match status" value="1"/>
</dbReference>
<dbReference type="RefSeq" id="WP_174559247.1">
    <property type="nucleotide sequence ID" value="NZ_CADDTS010000023.1"/>
</dbReference>
<dbReference type="GO" id="GO:0005737">
    <property type="term" value="C:cytoplasm"/>
    <property type="evidence" value="ECO:0007669"/>
    <property type="project" value="TreeGrafter"/>
</dbReference>
<name>A0A811GA21_9GAMM</name>
<dbReference type="InterPro" id="IPR023214">
    <property type="entry name" value="HAD_sf"/>
</dbReference>
<accession>A0A811GA21</accession>
<dbReference type="Proteomes" id="UP000489961">
    <property type="component" value="Unassembled WGS sequence"/>
</dbReference>
<dbReference type="PANTHER" id="PTHR43344:SF14">
    <property type="entry name" value="HAD-IB FAMILY HYDROLASE"/>
    <property type="match status" value="1"/>
</dbReference>
<dbReference type="GO" id="GO:0000287">
    <property type="term" value="F:magnesium ion binding"/>
    <property type="evidence" value="ECO:0007669"/>
    <property type="project" value="TreeGrafter"/>
</dbReference>
<dbReference type="PANTHER" id="PTHR43344">
    <property type="entry name" value="PHOSPHOSERINE PHOSPHATASE"/>
    <property type="match status" value="1"/>
</dbReference>
<dbReference type="NCBIfam" id="TIGR01490">
    <property type="entry name" value="HAD-SF-IB-hyp1"/>
    <property type="match status" value="1"/>
</dbReference>
<comment type="caution">
    <text evidence="1">The sequence shown here is derived from an EMBL/GenBank/DDBJ whole genome shotgun (WGS) entry which is preliminary data.</text>
</comment>
<dbReference type="InterPro" id="IPR050582">
    <property type="entry name" value="HAD-like_SerB"/>
</dbReference>
<evidence type="ECO:0000313" key="2">
    <source>
        <dbReference type="Proteomes" id="UP000489961"/>
    </source>
</evidence>
<organism evidence="1 2">
    <name type="scientific">Acinetobacter bouvetii</name>
    <dbReference type="NCBI Taxonomy" id="202951"/>
    <lineage>
        <taxon>Bacteria</taxon>
        <taxon>Pseudomonadati</taxon>
        <taxon>Pseudomonadota</taxon>
        <taxon>Gammaproteobacteria</taxon>
        <taxon>Moraxellales</taxon>
        <taxon>Moraxellaceae</taxon>
        <taxon>Acinetobacter</taxon>
    </lineage>
</organism>
<dbReference type="Pfam" id="PF12710">
    <property type="entry name" value="HAD"/>
    <property type="match status" value="1"/>
</dbReference>
<dbReference type="Gene3D" id="1.20.1440.100">
    <property type="entry name" value="SG protein - dephosphorylation function"/>
    <property type="match status" value="1"/>
</dbReference>
<protein>
    <recommendedName>
        <fullName evidence="3">HAD-IB family hydrolase</fullName>
    </recommendedName>
</protein>
<dbReference type="AlphaFoldDB" id="A0A811GA21"/>
<dbReference type="GO" id="GO:0036424">
    <property type="term" value="F:L-phosphoserine phosphatase activity"/>
    <property type="evidence" value="ECO:0007669"/>
    <property type="project" value="TreeGrafter"/>
</dbReference>
<sequence>MYATSKKNKNLALFDFDGTLCTKDSFTGFIFYALSKRHIVKQGIKILPWIQAYYLNAYPAHAMRLKLFRAMFTNADVIDLQHIAEEYAASLISQLNPSLLKQLKQHQALGDDVVLVSASIDIYLKPVCDLLDIDLICTQTETVNQIYTGQYITPDCSSEQKRQRILEKYALDDYALIYAYGNSHEDDEMLALADHAYMVGNNQVMPLLSRAGDIQIAI</sequence>
<dbReference type="SUPFAM" id="SSF56784">
    <property type="entry name" value="HAD-like"/>
    <property type="match status" value="1"/>
</dbReference>
<evidence type="ECO:0008006" key="3">
    <source>
        <dbReference type="Google" id="ProtNLM"/>
    </source>
</evidence>
<dbReference type="GO" id="GO:0006564">
    <property type="term" value="P:L-serine biosynthetic process"/>
    <property type="evidence" value="ECO:0007669"/>
    <property type="project" value="TreeGrafter"/>
</dbReference>
<dbReference type="Gene3D" id="3.40.50.1000">
    <property type="entry name" value="HAD superfamily/HAD-like"/>
    <property type="match status" value="1"/>
</dbReference>
<evidence type="ECO:0000313" key="1">
    <source>
        <dbReference type="EMBL" id="CAB1213288.1"/>
    </source>
</evidence>
<dbReference type="InterPro" id="IPR006385">
    <property type="entry name" value="HAD_hydro_SerB1"/>
</dbReference>
<proteinExistence type="predicted"/>
<reference evidence="1 2" key="1">
    <citation type="submission" date="2020-02" db="EMBL/GenBank/DDBJ databases">
        <authorList>
            <person name="Chaudhuri R."/>
        </authorList>
    </citation>
    <scope>NUCLEOTIDE SEQUENCE [LARGE SCALE GENOMIC DNA]</scope>
    <source>
        <strain evidence="1">SFB21</strain>
    </source>
</reference>